<dbReference type="AlphaFoldDB" id="A0A4Y7JQN4"/>
<evidence type="ECO:0000256" key="1">
    <source>
        <dbReference type="SAM" id="Phobius"/>
    </source>
</evidence>
<reference evidence="2 3" key="1">
    <citation type="journal article" date="2018" name="Science">
        <title>The opium poppy genome and morphinan production.</title>
        <authorList>
            <person name="Guo L."/>
            <person name="Winzer T."/>
            <person name="Yang X."/>
            <person name="Li Y."/>
            <person name="Ning Z."/>
            <person name="He Z."/>
            <person name="Teodor R."/>
            <person name="Lu Y."/>
            <person name="Bowser T.A."/>
            <person name="Graham I.A."/>
            <person name="Ye K."/>
        </authorList>
    </citation>
    <scope>NUCLEOTIDE SEQUENCE [LARGE SCALE GENOMIC DNA]</scope>
    <source>
        <strain evidence="3">cv. HN1</strain>
        <tissue evidence="2">Leaves</tissue>
    </source>
</reference>
<dbReference type="EMBL" id="CM010719">
    <property type="protein sequence ID" value="RZC62370.1"/>
    <property type="molecule type" value="Genomic_DNA"/>
</dbReference>
<keyword evidence="3" id="KW-1185">Reference proteome</keyword>
<keyword evidence="1" id="KW-0812">Transmembrane</keyword>
<keyword evidence="1" id="KW-1133">Transmembrane helix</keyword>
<dbReference type="STRING" id="3469.A0A4Y7JQN4"/>
<dbReference type="Proteomes" id="UP000316621">
    <property type="component" value="Chromosome 5"/>
</dbReference>
<accession>A0A4Y7JQN4</accession>
<dbReference type="Gramene" id="RZC62370">
    <property type="protein sequence ID" value="RZC62370"/>
    <property type="gene ID" value="C5167_024100"/>
</dbReference>
<evidence type="ECO:0000313" key="2">
    <source>
        <dbReference type="EMBL" id="RZC62370.1"/>
    </source>
</evidence>
<feature type="transmembrane region" description="Helical" evidence="1">
    <location>
        <begin position="20"/>
        <end position="41"/>
    </location>
</feature>
<evidence type="ECO:0000313" key="3">
    <source>
        <dbReference type="Proteomes" id="UP000316621"/>
    </source>
</evidence>
<keyword evidence="1" id="KW-0472">Membrane</keyword>
<gene>
    <name evidence="2" type="ORF">C5167_024100</name>
</gene>
<protein>
    <submittedName>
        <fullName evidence="2">Uncharacterized protein</fullName>
    </submittedName>
</protein>
<organism evidence="2 3">
    <name type="scientific">Papaver somniferum</name>
    <name type="common">Opium poppy</name>
    <dbReference type="NCBI Taxonomy" id="3469"/>
    <lineage>
        <taxon>Eukaryota</taxon>
        <taxon>Viridiplantae</taxon>
        <taxon>Streptophyta</taxon>
        <taxon>Embryophyta</taxon>
        <taxon>Tracheophyta</taxon>
        <taxon>Spermatophyta</taxon>
        <taxon>Magnoliopsida</taxon>
        <taxon>Ranunculales</taxon>
        <taxon>Papaveraceae</taxon>
        <taxon>Papaveroideae</taxon>
        <taxon>Papaver</taxon>
    </lineage>
</organism>
<feature type="transmembrane region" description="Helical" evidence="1">
    <location>
        <begin position="53"/>
        <end position="71"/>
    </location>
</feature>
<name>A0A4Y7JQN4_PAPSO</name>
<sequence length="80" mass="8548">MQTLDSAAVCGILHSVIGRWPLLILGVDLASVVSPGGFPISNSNRFTRVSGELSGLLIAMLFAQQVIRGVVDDFIFFLLS</sequence>
<proteinExistence type="predicted"/>